<organism evidence="2 3">
    <name type="scientific">Agrococcus baldri</name>
    <dbReference type="NCBI Taxonomy" id="153730"/>
    <lineage>
        <taxon>Bacteria</taxon>
        <taxon>Bacillati</taxon>
        <taxon>Actinomycetota</taxon>
        <taxon>Actinomycetes</taxon>
        <taxon>Micrococcales</taxon>
        <taxon>Microbacteriaceae</taxon>
        <taxon>Agrococcus</taxon>
    </lineage>
</organism>
<evidence type="ECO:0000313" key="2">
    <source>
        <dbReference type="EMBL" id="SFS00691.1"/>
    </source>
</evidence>
<keyword evidence="1" id="KW-0472">Membrane</keyword>
<keyword evidence="1" id="KW-1133">Transmembrane helix</keyword>
<evidence type="ECO:0000256" key="1">
    <source>
        <dbReference type="SAM" id="Phobius"/>
    </source>
</evidence>
<dbReference type="RefSeq" id="WP_092915480.1">
    <property type="nucleotide sequence ID" value="NZ_FOZN01000001.1"/>
</dbReference>
<keyword evidence="3" id="KW-1185">Reference proteome</keyword>
<dbReference type="Proteomes" id="UP000198506">
    <property type="component" value="Unassembled WGS sequence"/>
</dbReference>
<dbReference type="EMBL" id="FOZN01000001">
    <property type="protein sequence ID" value="SFS00691.1"/>
    <property type="molecule type" value="Genomic_DNA"/>
</dbReference>
<gene>
    <name evidence="2" type="ORF">SAMN04487783_0476</name>
</gene>
<reference evidence="2 3" key="1">
    <citation type="submission" date="2016-10" db="EMBL/GenBank/DDBJ databases">
        <authorList>
            <person name="Varghese N."/>
            <person name="Submissions S."/>
        </authorList>
    </citation>
    <scope>NUCLEOTIDE SEQUENCE [LARGE SCALE GENOMIC DNA]</scope>
    <source>
        <strain evidence="2 3">IAM 15147</strain>
    </source>
</reference>
<proteinExistence type="predicted"/>
<feature type="transmembrane region" description="Helical" evidence="1">
    <location>
        <begin position="105"/>
        <end position="129"/>
    </location>
</feature>
<comment type="caution">
    <text evidence="2">The sequence shown here is derived from an EMBL/GenBank/DDBJ whole genome shotgun (WGS) entry which is preliminary data.</text>
</comment>
<keyword evidence="1" id="KW-0812">Transmembrane</keyword>
<accession>A0AA94HKI4</accession>
<sequence>MEPIDAVEAIGELVSWFCLVPGIPLLLAGWLLRVRDGAWEPVEIVVIPQGDRTLARWYAGDGFHERRLSRAERMRLGTHGEHVAQVSARHPGRMRLRDHPPLQRMLTVLGTVLTAAGLLGLALSLLPLFA</sequence>
<protein>
    <submittedName>
        <fullName evidence="2">Uncharacterized protein</fullName>
    </submittedName>
</protein>
<evidence type="ECO:0000313" key="3">
    <source>
        <dbReference type="Proteomes" id="UP000198506"/>
    </source>
</evidence>
<feature type="transmembrane region" description="Helical" evidence="1">
    <location>
        <begin position="13"/>
        <end position="32"/>
    </location>
</feature>
<dbReference type="AlphaFoldDB" id="A0AA94HKI4"/>
<name>A0AA94HKI4_9MICO</name>